<evidence type="ECO:0000256" key="1">
    <source>
        <dbReference type="SAM" id="SignalP"/>
    </source>
</evidence>
<name>A0A5B8FW97_9RHOB</name>
<accession>A0A5B8FW97</accession>
<dbReference type="KEGG" id="ppru:FDP22_02045"/>
<sequence>MTRRFIAALLSLALPGACVSGPPPGEGAAGRGNPARLQAPMPGCGPGAGRADCASGPALSTQERFRLWGARLVAQGRLRTDFAPPDAPVTAQALARDFERVALHVETARDAGGQAARDVPIRLSRWETPVRIRVVFDAGTPERQRRGDIADIRALAGVLARASGLALSVEQGRAPAPAGSGEIAVLVLGAAERHALAARTGGGMGAGFDAELRGDMPSPCFFRPESDAADRLTGATVIVAAEARGLVRLSCFHEEITQSLGLPDDGPDVRPSLFNDDQEFALITRHDVALLRMVYDRSLHPGMTAEAVRPLLPAIAARALAAEARSIR</sequence>
<dbReference type="InterPro" id="IPR021323">
    <property type="entry name" value="DUF2927"/>
</dbReference>
<feature type="chain" id="PRO_5022843279" evidence="1">
    <location>
        <begin position="21"/>
        <end position="328"/>
    </location>
</feature>
<proteinExistence type="predicted"/>
<evidence type="ECO:0000313" key="2">
    <source>
        <dbReference type="EMBL" id="QDL90672.1"/>
    </source>
</evidence>
<protein>
    <submittedName>
        <fullName evidence="2">DUF2927 domain-containing protein</fullName>
    </submittedName>
</protein>
<dbReference type="EMBL" id="CP040818">
    <property type="protein sequence ID" value="QDL90672.1"/>
    <property type="molecule type" value="Genomic_DNA"/>
</dbReference>
<dbReference type="AlphaFoldDB" id="A0A5B8FW97"/>
<dbReference type="RefSeq" id="WP_138576669.1">
    <property type="nucleotide sequence ID" value="NZ_CP040818.1"/>
</dbReference>
<reference evidence="2 3" key="1">
    <citation type="submission" date="2019-06" db="EMBL/GenBank/DDBJ databases">
        <title>Genome sequence of Rhodobacteraceae bacterium D4M1.</title>
        <authorList>
            <person name="Cao J."/>
        </authorList>
    </citation>
    <scope>NUCLEOTIDE SEQUENCE [LARGE SCALE GENOMIC DNA]</scope>
    <source>
        <strain evidence="2 3">D4M1</strain>
    </source>
</reference>
<gene>
    <name evidence="2" type="ORF">FDP22_02045</name>
</gene>
<dbReference type="Pfam" id="PF11150">
    <property type="entry name" value="DUF2927"/>
    <property type="match status" value="1"/>
</dbReference>
<keyword evidence="1" id="KW-0732">Signal</keyword>
<dbReference type="Proteomes" id="UP000305888">
    <property type="component" value="Chromosome"/>
</dbReference>
<feature type="signal peptide" evidence="1">
    <location>
        <begin position="1"/>
        <end position="20"/>
    </location>
</feature>
<organism evidence="2 3">
    <name type="scientific">Paroceanicella profunda</name>
    <dbReference type="NCBI Taxonomy" id="2579971"/>
    <lineage>
        <taxon>Bacteria</taxon>
        <taxon>Pseudomonadati</taxon>
        <taxon>Pseudomonadota</taxon>
        <taxon>Alphaproteobacteria</taxon>
        <taxon>Rhodobacterales</taxon>
        <taxon>Paracoccaceae</taxon>
        <taxon>Paroceanicella</taxon>
    </lineage>
</organism>
<dbReference type="OrthoDB" id="3295600at2"/>
<keyword evidence="3" id="KW-1185">Reference proteome</keyword>
<evidence type="ECO:0000313" key="3">
    <source>
        <dbReference type="Proteomes" id="UP000305888"/>
    </source>
</evidence>